<sequence>MIPAWLQRSRNGDTSRGASLRLCQKCHAPILVGLDADRAAITAYCDPTPLTELGEAFALVTGRKTYDLCNGPRRKELHPREAAHIKKPRIYPVLATHKCGAPLHAFAVPAPQKERVVADDIPPF</sequence>
<dbReference type="Proteomes" id="UP001500683">
    <property type="component" value="Unassembled WGS sequence"/>
</dbReference>
<keyword evidence="2" id="KW-1185">Reference proteome</keyword>
<evidence type="ECO:0000313" key="1">
    <source>
        <dbReference type="EMBL" id="GAA4059731.1"/>
    </source>
</evidence>
<comment type="caution">
    <text evidence="1">The sequence shown here is derived from an EMBL/GenBank/DDBJ whole genome shotgun (WGS) entry which is preliminary data.</text>
</comment>
<accession>A0ABP7V5L1</accession>
<reference evidence="2" key="1">
    <citation type="journal article" date="2019" name="Int. J. Syst. Evol. Microbiol.">
        <title>The Global Catalogue of Microorganisms (GCM) 10K type strain sequencing project: providing services to taxonomists for standard genome sequencing and annotation.</title>
        <authorList>
            <consortium name="The Broad Institute Genomics Platform"/>
            <consortium name="The Broad Institute Genome Sequencing Center for Infectious Disease"/>
            <person name="Wu L."/>
            <person name="Ma J."/>
        </authorList>
    </citation>
    <scope>NUCLEOTIDE SEQUENCE [LARGE SCALE GENOMIC DNA]</scope>
    <source>
        <strain evidence="2">JCM 16702</strain>
    </source>
</reference>
<protein>
    <submittedName>
        <fullName evidence="1">Uncharacterized protein</fullName>
    </submittedName>
</protein>
<dbReference type="EMBL" id="BAAAZG010000002">
    <property type="protein sequence ID" value="GAA4059731.1"/>
    <property type="molecule type" value="Genomic_DNA"/>
</dbReference>
<proteinExistence type="predicted"/>
<organism evidence="1 2">
    <name type="scientific">Actinomadura miaoliensis</name>
    <dbReference type="NCBI Taxonomy" id="430685"/>
    <lineage>
        <taxon>Bacteria</taxon>
        <taxon>Bacillati</taxon>
        <taxon>Actinomycetota</taxon>
        <taxon>Actinomycetes</taxon>
        <taxon>Streptosporangiales</taxon>
        <taxon>Thermomonosporaceae</taxon>
        <taxon>Actinomadura</taxon>
    </lineage>
</organism>
<name>A0ABP7V5L1_9ACTN</name>
<evidence type="ECO:0000313" key="2">
    <source>
        <dbReference type="Proteomes" id="UP001500683"/>
    </source>
</evidence>
<gene>
    <name evidence="1" type="ORF">GCM10022214_10320</name>
</gene>
<dbReference type="RefSeq" id="WP_344941422.1">
    <property type="nucleotide sequence ID" value="NZ_BAAAZG010000002.1"/>
</dbReference>